<evidence type="ECO:0000313" key="1">
    <source>
        <dbReference type="EMBL" id="AMW34084.1"/>
    </source>
</evidence>
<evidence type="ECO:0000313" key="2">
    <source>
        <dbReference type="Proteomes" id="UP000076066"/>
    </source>
</evidence>
<accession>A0A143DBJ2</accession>
<gene>
    <name evidence="1" type="ORF">AY555_01635</name>
</gene>
<dbReference type="AlphaFoldDB" id="A0A143DBJ2"/>
<dbReference type="STRING" id="1549855.AY555_01635"/>
<organism evidence="1 2">
    <name type="scientific">Haematospirillum jordaniae</name>
    <dbReference type="NCBI Taxonomy" id="1549855"/>
    <lineage>
        <taxon>Bacteria</taxon>
        <taxon>Pseudomonadati</taxon>
        <taxon>Pseudomonadota</taxon>
        <taxon>Alphaproteobacteria</taxon>
        <taxon>Rhodospirillales</taxon>
        <taxon>Novispirillaceae</taxon>
        <taxon>Haematospirillum</taxon>
    </lineage>
</organism>
<reference evidence="1 2" key="1">
    <citation type="submission" date="2016-02" db="EMBL/GenBank/DDBJ databases">
        <title>Complete Genome of H5569, the type strain of the newly described species Haematospirillium jordaniae.</title>
        <authorList>
            <person name="Nicholson A.C."/>
            <person name="Humrighouse B.W."/>
            <person name="Loparov V."/>
            <person name="McQuiston J.R."/>
        </authorList>
    </citation>
    <scope>NUCLEOTIDE SEQUENCE [LARGE SCALE GENOMIC DNA]</scope>
    <source>
        <strain evidence="1 2">H5569</strain>
    </source>
</reference>
<dbReference type="Proteomes" id="UP000076066">
    <property type="component" value="Chromosome"/>
</dbReference>
<name>A0A143DBJ2_9PROT</name>
<dbReference type="KEGG" id="hjo:AY555_01635"/>
<protein>
    <submittedName>
        <fullName evidence="1">Uncharacterized protein</fullName>
    </submittedName>
</protein>
<proteinExistence type="predicted"/>
<keyword evidence="2" id="KW-1185">Reference proteome</keyword>
<dbReference type="EMBL" id="CP014525">
    <property type="protein sequence ID" value="AMW34084.1"/>
    <property type="molecule type" value="Genomic_DNA"/>
</dbReference>
<sequence>MKPGPANTGFSLLRVPFSPEGVRQSAKIRALARFLLCNRKILRHSLEHKAEREKGNEKKNV</sequence>